<evidence type="ECO:0000259" key="1">
    <source>
        <dbReference type="Pfam" id="PF04376"/>
    </source>
</evidence>
<reference evidence="2 3" key="2">
    <citation type="submission" date="2018-11" db="EMBL/GenBank/DDBJ databases">
        <authorList>
            <consortium name="Pathogen Informatics"/>
        </authorList>
    </citation>
    <scope>NUCLEOTIDE SEQUENCE [LARGE SCALE GENOMIC DNA]</scope>
</reference>
<sequence length="123" mass="14076">MNEHSNHAFSLIELEGEKLTDSCRYCDDATSPKAKWCISSSRLNVDDYRLLMDSGWRRHGNRVYKTMNKKTCCPSFPIRCDAEHFRVSKTHKKVLHVVANFLMRGETPSDAKKARDACIAPIS</sequence>
<gene>
    <name evidence="2" type="ORF">TASK_LOCUS2533</name>
</gene>
<feature type="domain" description="N-end aminoacyl transferase N-terminal" evidence="1">
    <location>
        <begin position="22"/>
        <end position="93"/>
    </location>
</feature>
<proteinExistence type="predicted"/>
<organism evidence="4">
    <name type="scientific">Taenia asiatica</name>
    <name type="common">Asian tapeworm</name>
    <dbReference type="NCBI Taxonomy" id="60517"/>
    <lineage>
        <taxon>Eukaryota</taxon>
        <taxon>Metazoa</taxon>
        <taxon>Spiralia</taxon>
        <taxon>Lophotrochozoa</taxon>
        <taxon>Platyhelminthes</taxon>
        <taxon>Cestoda</taxon>
        <taxon>Eucestoda</taxon>
        <taxon>Cyclophyllidea</taxon>
        <taxon>Taeniidae</taxon>
        <taxon>Taenia</taxon>
    </lineage>
</organism>
<evidence type="ECO:0000313" key="2">
    <source>
        <dbReference type="EMBL" id="VDK25467.1"/>
    </source>
</evidence>
<name>A0A0R3VYN8_TAEAS</name>
<dbReference type="Pfam" id="PF04376">
    <property type="entry name" value="ATE_N"/>
    <property type="match status" value="1"/>
</dbReference>
<reference evidence="4" key="1">
    <citation type="submission" date="2017-02" db="UniProtKB">
        <authorList>
            <consortium name="WormBaseParasite"/>
        </authorList>
    </citation>
    <scope>IDENTIFICATION</scope>
</reference>
<dbReference type="PANTHER" id="PTHR21367:SF1">
    <property type="entry name" value="ARGINYL-TRNA--PROTEIN TRANSFERASE 1"/>
    <property type="match status" value="1"/>
</dbReference>
<accession>A0A0R3VYN8</accession>
<dbReference type="EMBL" id="UYRS01001946">
    <property type="protein sequence ID" value="VDK25467.1"/>
    <property type="molecule type" value="Genomic_DNA"/>
</dbReference>
<protein>
    <submittedName>
        <fullName evidence="4">ATE_N domain-containing protein</fullName>
    </submittedName>
</protein>
<dbReference type="GO" id="GO:0004057">
    <property type="term" value="F:arginyl-tRNA--protein transferase activity"/>
    <property type="evidence" value="ECO:0007669"/>
    <property type="project" value="InterPro"/>
</dbReference>
<evidence type="ECO:0000313" key="3">
    <source>
        <dbReference type="Proteomes" id="UP000282613"/>
    </source>
</evidence>
<dbReference type="PANTHER" id="PTHR21367">
    <property type="entry name" value="ARGININE-TRNA-PROTEIN TRANSFERASE 1"/>
    <property type="match status" value="1"/>
</dbReference>
<dbReference type="GO" id="GO:0005737">
    <property type="term" value="C:cytoplasm"/>
    <property type="evidence" value="ECO:0007669"/>
    <property type="project" value="TreeGrafter"/>
</dbReference>
<evidence type="ECO:0000313" key="4">
    <source>
        <dbReference type="WBParaSite" id="TASK_0000253201-mRNA-1"/>
    </source>
</evidence>
<dbReference type="InterPro" id="IPR030700">
    <property type="entry name" value="N-end_Aminoacyl_Trfase"/>
</dbReference>
<dbReference type="OrthoDB" id="74183at2759"/>
<dbReference type="Proteomes" id="UP000282613">
    <property type="component" value="Unassembled WGS sequence"/>
</dbReference>
<dbReference type="AlphaFoldDB" id="A0A0R3VYN8"/>
<dbReference type="InterPro" id="IPR007471">
    <property type="entry name" value="N-end_Aminoacyl_Trfase_N"/>
</dbReference>
<dbReference type="WBParaSite" id="TASK_0000253201-mRNA-1">
    <property type="protein sequence ID" value="TASK_0000253201-mRNA-1"/>
    <property type="gene ID" value="TASK_0000253201"/>
</dbReference>
<keyword evidence="3" id="KW-1185">Reference proteome</keyword>